<evidence type="ECO:0000259" key="3">
    <source>
        <dbReference type="Pfam" id="PF17479"/>
    </source>
</evidence>
<name>A0A3S9UU38_9BACL</name>
<evidence type="ECO:0000256" key="1">
    <source>
        <dbReference type="SAM" id="SignalP"/>
    </source>
</evidence>
<dbReference type="EMBL" id="CP034346">
    <property type="protein sequence ID" value="AZS13781.1"/>
    <property type="molecule type" value="Genomic_DNA"/>
</dbReference>
<feature type="chain" id="PRO_5019103123" evidence="1">
    <location>
        <begin position="26"/>
        <end position="356"/>
    </location>
</feature>
<evidence type="ECO:0000259" key="2">
    <source>
        <dbReference type="Pfam" id="PF11258"/>
    </source>
</evidence>
<dbReference type="RefSeq" id="WP_126995788.1">
    <property type="nucleotide sequence ID" value="NZ_CP034346.1"/>
</dbReference>
<dbReference type="Pfam" id="PF17479">
    <property type="entry name" value="DUF3048_C"/>
    <property type="match status" value="1"/>
</dbReference>
<dbReference type="OrthoDB" id="9779102at2"/>
<feature type="domain" description="DUF3048" evidence="3">
    <location>
        <begin position="230"/>
        <end position="339"/>
    </location>
</feature>
<organism evidence="4 5">
    <name type="scientific">Paenibacillus lutimineralis</name>
    <dbReference type="NCBI Taxonomy" id="2707005"/>
    <lineage>
        <taxon>Bacteria</taxon>
        <taxon>Bacillati</taxon>
        <taxon>Bacillota</taxon>
        <taxon>Bacilli</taxon>
        <taxon>Bacillales</taxon>
        <taxon>Paenibacillaceae</taxon>
        <taxon>Paenibacillus</taxon>
    </lineage>
</organism>
<dbReference type="InterPro" id="IPR023158">
    <property type="entry name" value="YerB-like_sf"/>
</dbReference>
<dbReference type="Gene3D" id="3.50.90.10">
    <property type="entry name" value="YerB-like"/>
    <property type="match status" value="1"/>
</dbReference>
<keyword evidence="1" id="KW-0732">Signal</keyword>
<feature type="signal peptide" evidence="1">
    <location>
        <begin position="1"/>
        <end position="25"/>
    </location>
</feature>
<proteinExistence type="predicted"/>
<keyword evidence="5" id="KW-1185">Reference proteome</keyword>
<dbReference type="AlphaFoldDB" id="A0A3S9UU38"/>
<dbReference type="InterPro" id="IPR021416">
    <property type="entry name" value="DUF3048_N"/>
</dbReference>
<gene>
    <name evidence="4" type="ORF">EI981_04370</name>
</gene>
<evidence type="ECO:0000313" key="4">
    <source>
        <dbReference type="EMBL" id="AZS13781.1"/>
    </source>
</evidence>
<dbReference type="Proteomes" id="UP000270678">
    <property type="component" value="Chromosome"/>
</dbReference>
<sequence length="356" mass="39669">MKSYLSRISLSLLLAACLLLVPACGKGSNHALNETDQPIPNEDVQEPPVEELEQQALYKSPFTGMPLDEPTTQRPLAIMVNNAPQARPQSGLGGADIVYEVLAEGGVTRLVAIYQSGGDVAKIGPIRSIRPYLIELGESYHGITVHAGASNDAFAILQRQHKDDLDEITNAGPYFWRDKSRKAPHNLYSNLEKLLEGAEKRKYSIQDSEIPTYTFRDSNDPGEGDPATSVEIKFQLEKYRVSYVYDAESKLYKRYINGEPHKDLDTGEQLTCSNVVILGTDHKVLDDIGRLSINLEMGGEAILLQNGKVIRGTWIRKADDVIRIIKDNVEVPFYPGKTYFNIVPNKPDFESHIKLE</sequence>
<dbReference type="SUPFAM" id="SSF159774">
    <property type="entry name" value="YerB-like"/>
    <property type="match status" value="1"/>
</dbReference>
<feature type="domain" description="DUF3048" evidence="2">
    <location>
        <begin position="62"/>
        <end position="204"/>
    </location>
</feature>
<dbReference type="KEGG" id="plut:EI981_04370"/>
<dbReference type="InterPro" id="IPR035328">
    <property type="entry name" value="DUF3048_C"/>
</dbReference>
<dbReference type="Pfam" id="PF11258">
    <property type="entry name" value="DUF3048"/>
    <property type="match status" value="1"/>
</dbReference>
<accession>A0A3S9UU38</accession>
<evidence type="ECO:0000313" key="5">
    <source>
        <dbReference type="Proteomes" id="UP000270678"/>
    </source>
</evidence>
<protein>
    <submittedName>
        <fullName evidence="4">DUF3048 domain-containing protein</fullName>
    </submittedName>
</protein>
<reference evidence="5" key="1">
    <citation type="submission" date="2018-12" db="EMBL/GenBank/DDBJ databases">
        <title>Complete genome sequence of Paenibacillus sp. MBLB1234.</title>
        <authorList>
            <person name="Nam Y.-D."/>
            <person name="Kang J."/>
            <person name="Chung W.-H."/>
            <person name="Park Y.S."/>
        </authorList>
    </citation>
    <scope>NUCLEOTIDE SEQUENCE [LARGE SCALE GENOMIC DNA]</scope>
    <source>
        <strain evidence="5">MBLB1234</strain>
    </source>
</reference>